<keyword evidence="7" id="KW-0256">Endoplasmic reticulum</keyword>
<dbReference type="PANTHER" id="PTHR13266:SF1">
    <property type="entry name" value="PROTEASOME INHIBITOR PI31 SUBUNIT"/>
    <property type="match status" value="1"/>
</dbReference>
<dbReference type="GO" id="GO:0004866">
    <property type="term" value="F:endopeptidase inhibitor activity"/>
    <property type="evidence" value="ECO:0007669"/>
    <property type="project" value="InterPro"/>
</dbReference>
<evidence type="ECO:0000256" key="7">
    <source>
        <dbReference type="ARBA" id="ARBA00022824"/>
    </source>
</evidence>
<feature type="region of interest" description="Disordered" evidence="12">
    <location>
        <begin position="536"/>
        <end position="608"/>
    </location>
</feature>
<feature type="domain" description="PI31 proteasome regulator N-terminal" evidence="14">
    <location>
        <begin position="27"/>
        <end position="175"/>
    </location>
</feature>
<dbReference type="PANTHER" id="PTHR13266">
    <property type="entry name" value="PROTEASOME INHIBITOR"/>
    <property type="match status" value="1"/>
</dbReference>
<evidence type="ECO:0000259" key="13">
    <source>
        <dbReference type="Pfam" id="PF08577"/>
    </source>
</evidence>
<evidence type="ECO:0000256" key="2">
    <source>
        <dbReference type="ARBA" id="ARBA00004496"/>
    </source>
</evidence>
<dbReference type="EMBL" id="JAACJJ010000028">
    <property type="protein sequence ID" value="KAF5322362.1"/>
    <property type="molecule type" value="Genomic_DNA"/>
</dbReference>
<dbReference type="Gene3D" id="3.40.1000.30">
    <property type="match status" value="1"/>
</dbReference>
<proteinExistence type="inferred from homology"/>
<feature type="domain" description="PI31 proteasome regulator C-terminal" evidence="13">
    <location>
        <begin position="230"/>
        <end position="306"/>
    </location>
</feature>
<evidence type="ECO:0000313" key="15">
    <source>
        <dbReference type="EMBL" id="KAF5322362.1"/>
    </source>
</evidence>
<keyword evidence="5" id="KW-0963">Cytoplasm</keyword>
<keyword evidence="8" id="KW-0647">Proteasome</keyword>
<feature type="compositionally biased region" description="Low complexity" evidence="12">
    <location>
        <begin position="183"/>
        <end position="197"/>
    </location>
</feature>
<dbReference type="GO" id="GO:0005783">
    <property type="term" value="C:endoplasmic reticulum"/>
    <property type="evidence" value="ECO:0007669"/>
    <property type="project" value="UniProtKB-SubCell"/>
</dbReference>
<evidence type="ECO:0000256" key="6">
    <source>
        <dbReference type="ARBA" id="ARBA00022553"/>
    </source>
</evidence>
<keyword evidence="4" id="KW-0488">Methylation</keyword>
<dbReference type="Proteomes" id="UP000567179">
    <property type="component" value="Unassembled WGS sequence"/>
</dbReference>
<dbReference type="AlphaFoldDB" id="A0A8H5F3N7"/>
<comment type="similarity">
    <text evidence="3">Belongs to the proteasome inhibitor PI31 family.</text>
</comment>
<feature type="region of interest" description="Disordered" evidence="12">
    <location>
        <begin position="273"/>
        <end position="381"/>
    </location>
</feature>
<sequence>MCTMSPNILDPSAIVGTLPSLLPADSKILQSPQDALAALLHAALTTLAFRLTSIDDDSSATSQVPSNILPEGWNKNGSSHYTFKYKHDQSSLEFVIKVSKLGTRTIFNAIALESDKVATLDVSTADFTSQSFYPHTVDPSTPLVHGFISSNRVADLMSQIKLKIVQKLVPGLRKDGYTEESDSGASSSSAAPPAADPRVPRPRPDYQPDTPDQFYPPRADQGLPRNPLEIGRRDLDPVPNPFIPQGSIFPGNDGDGMFVGPEHPIFGLRGGRGSNNSPGGFGPWGGDGYLGPLGAPPGARFDPVGPSPPPPFPGAGRGRGRGGFPPNPDNDEFMPPGMIATHCAQDTMDMSPSSPSSPTSPVRRRNPPIPGFRPSPRQQRPIHNMTVRELQDRHRLNVKVLSSPEASTSTYAQRVLAEQAEIEARLIEVDGMESINTGLQQTNLRDDNDMVVDTPPPPPVSRTLEAKRKALARFGGMASSKTGQVFTMAEAMEIERQAHLQDKQRQERLLEKKKRQGLPIQGEYLSRQEREARIMAFMSHKPSESDLEDDSEEEEDEDPASWFDDDQDDGRKEQNIVYPDEEDFSDVIRVDGSRTQYSTFYEPRDEGD</sequence>
<dbReference type="OrthoDB" id="68090at2759"/>
<comment type="subcellular location">
    <subcellularLocation>
        <location evidence="2">Cytoplasm</location>
    </subcellularLocation>
    <subcellularLocation>
        <location evidence="1">Endoplasmic reticulum</location>
    </subcellularLocation>
</comment>
<evidence type="ECO:0000256" key="10">
    <source>
        <dbReference type="ARBA" id="ARBA00024805"/>
    </source>
</evidence>
<feature type="compositionally biased region" description="Low complexity" evidence="12">
    <location>
        <begin position="351"/>
        <end position="361"/>
    </location>
</feature>
<accession>A0A8H5F3N7</accession>
<evidence type="ECO:0008006" key="17">
    <source>
        <dbReference type="Google" id="ProtNLM"/>
    </source>
</evidence>
<keyword evidence="6" id="KW-0597">Phosphoprotein</keyword>
<dbReference type="Pfam" id="PF08577">
    <property type="entry name" value="PI31_Prot_C"/>
    <property type="match status" value="1"/>
</dbReference>
<dbReference type="GO" id="GO:0043161">
    <property type="term" value="P:proteasome-mediated ubiquitin-dependent protein catabolic process"/>
    <property type="evidence" value="ECO:0007669"/>
    <property type="project" value="InterPro"/>
</dbReference>
<comment type="caution">
    <text evidence="15">The sequence shown here is derived from an EMBL/GenBank/DDBJ whole genome shotgun (WGS) entry which is preliminary data.</text>
</comment>
<dbReference type="InterPro" id="IPR013886">
    <property type="entry name" value="PI31_Prot_C"/>
</dbReference>
<feature type="compositionally biased region" description="Low complexity" evidence="12">
    <location>
        <begin position="292"/>
        <end position="304"/>
    </location>
</feature>
<dbReference type="GO" id="GO:0070628">
    <property type="term" value="F:proteasome binding"/>
    <property type="evidence" value="ECO:0007669"/>
    <property type="project" value="InterPro"/>
</dbReference>
<reference evidence="15 16" key="1">
    <citation type="journal article" date="2020" name="ISME J.">
        <title>Uncovering the hidden diversity of litter-decomposition mechanisms in mushroom-forming fungi.</title>
        <authorList>
            <person name="Floudas D."/>
            <person name="Bentzer J."/>
            <person name="Ahren D."/>
            <person name="Johansson T."/>
            <person name="Persson P."/>
            <person name="Tunlid A."/>
        </authorList>
    </citation>
    <scope>NUCLEOTIDE SEQUENCE [LARGE SCALE GENOMIC DNA]</scope>
    <source>
        <strain evidence="15 16">CBS 101986</strain>
    </source>
</reference>
<dbReference type="InterPro" id="IPR021625">
    <property type="entry name" value="PI31_Prot_N"/>
</dbReference>
<keyword evidence="11" id="KW-0175">Coiled coil</keyword>
<protein>
    <recommendedName>
        <fullName evidence="17">Proteasome inhibitor PI31 subunit</fullName>
    </recommendedName>
</protein>
<evidence type="ECO:0000256" key="5">
    <source>
        <dbReference type="ARBA" id="ARBA00022490"/>
    </source>
</evidence>
<keyword evidence="16" id="KW-1185">Reference proteome</keyword>
<organism evidence="15 16">
    <name type="scientific">Psilocybe cf. subviscida</name>
    <dbReference type="NCBI Taxonomy" id="2480587"/>
    <lineage>
        <taxon>Eukaryota</taxon>
        <taxon>Fungi</taxon>
        <taxon>Dikarya</taxon>
        <taxon>Basidiomycota</taxon>
        <taxon>Agaricomycotina</taxon>
        <taxon>Agaricomycetes</taxon>
        <taxon>Agaricomycetidae</taxon>
        <taxon>Agaricales</taxon>
        <taxon>Agaricineae</taxon>
        <taxon>Strophariaceae</taxon>
        <taxon>Psilocybe</taxon>
    </lineage>
</organism>
<evidence type="ECO:0000256" key="3">
    <source>
        <dbReference type="ARBA" id="ARBA00006405"/>
    </source>
</evidence>
<evidence type="ECO:0000259" key="14">
    <source>
        <dbReference type="Pfam" id="PF11566"/>
    </source>
</evidence>
<evidence type="ECO:0000256" key="8">
    <source>
        <dbReference type="ARBA" id="ARBA00022942"/>
    </source>
</evidence>
<evidence type="ECO:0000256" key="11">
    <source>
        <dbReference type="SAM" id="Coils"/>
    </source>
</evidence>
<comment type="function">
    <text evidence="10">Plays an important role in control of proteasome function. Inhibits the hydrolysis of protein and peptide substrates by the 20S proteasome. Also inhibits the activation of the proteasome by the proteasome regulatory proteins PA700 and PA28.</text>
</comment>
<dbReference type="InterPro" id="IPR045128">
    <property type="entry name" value="PI31-like"/>
</dbReference>
<evidence type="ECO:0000256" key="12">
    <source>
        <dbReference type="SAM" id="MobiDB-lite"/>
    </source>
</evidence>
<feature type="compositionally biased region" description="Gly residues" evidence="12">
    <location>
        <begin position="273"/>
        <end position="291"/>
    </location>
</feature>
<keyword evidence="9" id="KW-0007">Acetylation</keyword>
<name>A0A8H5F3N7_9AGAR</name>
<feature type="compositionally biased region" description="Acidic residues" evidence="12">
    <location>
        <begin position="545"/>
        <end position="568"/>
    </location>
</feature>
<dbReference type="Pfam" id="PF11566">
    <property type="entry name" value="PI31_Prot_N"/>
    <property type="match status" value="1"/>
</dbReference>
<feature type="region of interest" description="Disordered" evidence="12">
    <location>
        <begin position="175"/>
        <end position="240"/>
    </location>
</feature>
<evidence type="ECO:0000256" key="4">
    <source>
        <dbReference type="ARBA" id="ARBA00022481"/>
    </source>
</evidence>
<evidence type="ECO:0000256" key="9">
    <source>
        <dbReference type="ARBA" id="ARBA00022990"/>
    </source>
</evidence>
<dbReference type="GO" id="GO:0000502">
    <property type="term" value="C:proteasome complex"/>
    <property type="evidence" value="ECO:0007669"/>
    <property type="project" value="UniProtKB-KW"/>
</dbReference>
<evidence type="ECO:0000256" key="1">
    <source>
        <dbReference type="ARBA" id="ARBA00004240"/>
    </source>
</evidence>
<gene>
    <name evidence="15" type="ORF">D9619_000745</name>
</gene>
<evidence type="ECO:0000313" key="16">
    <source>
        <dbReference type="Proteomes" id="UP000567179"/>
    </source>
</evidence>
<feature type="coiled-coil region" evidence="11">
    <location>
        <begin position="489"/>
        <end position="516"/>
    </location>
</feature>